<dbReference type="InterPro" id="IPR036291">
    <property type="entry name" value="NAD(P)-bd_dom_sf"/>
</dbReference>
<gene>
    <name evidence="2" type="ORF">CUJ84_pRLN1001090</name>
</gene>
<keyword evidence="2" id="KW-0614">Plasmid</keyword>
<dbReference type="InterPro" id="IPR016040">
    <property type="entry name" value="NAD(P)-bd_dom"/>
</dbReference>
<reference evidence="2 3" key="1">
    <citation type="submission" date="2017-11" db="EMBL/GenBank/DDBJ databases">
        <title>Complete genome of Rhizobium leguminosarum Norway, an ineffective micro-symbiont.</title>
        <authorList>
            <person name="Hoffrichter A."/>
            <person name="Liang J."/>
            <person name="Brachmann A."/>
            <person name="Marin M."/>
        </authorList>
    </citation>
    <scope>NUCLEOTIDE SEQUENCE [LARGE SCALE GENOMIC DNA]</scope>
    <source>
        <strain evidence="2 3">Norway</strain>
        <plasmid evidence="3">Plasmid prln1</plasmid>
    </source>
</reference>
<evidence type="ECO:0000313" key="2">
    <source>
        <dbReference type="EMBL" id="AUW46544.1"/>
    </source>
</evidence>
<dbReference type="InterPro" id="IPR051207">
    <property type="entry name" value="ComplexI_NDUFA9_subunit"/>
</dbReference>
<dbReference type="PANTHER" id="PTHR12126">
    <property type="entry name" value="NADH-UBIQUINONE OXIDOREDUCTASE 39 KDA SUBUNIT-RELATED"/>
    <property type="match status" value="1"/>
</dbReference>
<dbReference type="GO" id="GO:0044877">
    <property type="term" value="F:protein-containing complex binding"/>
    <property type="evidence" value="ECO:0007669"/>
    <property type="project" value="TreeGrafter"/>
</dbReference>
<proteinExistence type="predicted"/>
<evidence type="ECO:0000313" key="3">
    <source>
        <dbReference type="Proteomes" id="UP000238523"/>
    </source>
</evidence>
<evidence type="ECO:0000259" key="1">
    <source>
        <dbReference type="Pfam" id="PF13460"/>
    </source>
</evidence>
<geneLocation type="plasmid" evidence="3">
    <name>prln1</name>
</geneLocation>
<sequence length="255" mass="27064">MEDADMKITVVGASGLIGTRLSENLRRSGHEVMAASLSLGVDTVSGKGLEAAVAGTQVIVDVTNAASFGDSAALDFFKASTRNLLAAATEAGVRHYLALSVVGTPRLVESDYFRAKMVQENLIRASSRPYTILRSTQFYDFISGLIDTGADGDVFRLPPAFIRPVAASDVAALLAELAVGMPLDDIAEISGPEQFGIDETARIYLTANEDERQVVTDPSASYFGVELTEDALLPEAGARVAAKKLSDWLNQSMGE</sequence>
<dbReference type="PANTHER" id="PTHR12126:SF11">
    <property type="entry name" value="NADH DEHYDROGENASE [UBIQUINONE] 1 ALPHA SUBCOMPLEX SUBUNIT 9, MITOCHONDRIAL"/>
    <property type="match status" value="1"/>
</dbReference>
<name>A0A2K9ZE77_RHILE</name>
<dbReference type="AlphaFoldDB" id="A0A2K9ZE77"/>
<feature type="domain" description="NAD(P)-binding" evidence="1">
    <location>
        <begin position="12"/>
        <end position="177"/>
    </location>
</feature>
<dbReference type="Proteomes" id="UP000238523">
    <property type="component" value="Plasmid pRLN1"/>
</dbReference>
<accession>A0A2K9ZE77</accession>
<dbReference type="Gene3D" id="3.40.50.720">
    <property type="entry name" value="NAD(P)-binding Rossmann-like Domain"/>
    <property type="match status" value="1"/>
</dbReference>
<dbReference type="SUPFAM" id="SSF51735">
    <property type="entry name" value="NAD(P)-binding Rossmann-fold domains"/>
    <property type="match status" value="1"/>
</dbReference>
<dbReference type="Pfam" id="PF13460">
    <property type="entry name" value="NAD_binding_10"/>
    <property type="match status" value="1"/>
</dbReference>
<organism evidence="2 3">
    <name type="scientific">Rhizobium leguminosarum</name>
    <dbReference type="NCBI Taxonomy" id="384"/>
    <lineage>
        <taxon>Bacteria</taxon>
        <taxon>Pseudomonadati</taxon>
        <taxon>Pseudomonadota</taxon>
        <taxon>Alphaproteobacteria</taxon>
        <taxon>Hyphomicrobiales</taxon>
        <taxon>Rhizobiaceae</taxon>
        <taxon>Rhizobium/Agrobacterium group</taxon>
        <taxon>Rhizobium</taxon>
    </lineage>
</organism>
<protein>
    <submittedName>
        <fullName evidence="2">LysR family transcriptional regulator</fullName>
    </submittedName>
</protein>
<dbReference type="EMBL" id="CP025013">
    <property type="protein sequence ID" value="AUW46544.1"/>
    <property type="molecule type" value="Genomic_DNA"/>
</dbReference>